<feature type="domain" description="Activator of Hsp90 ATPase homologue 1/2-like C-terminal" evidence="2">
    <location>
        <begin position="18"/>
        <end position="164"/>
    </location>
</feature>
<proteinExistence type="inferred from homology"/>
<sequence>MSDATTLPVFHLSRRFAAPRDTVWAAFTKADQLKQWWGPKDFTVGSAQLNLVPGGLFVFQLLGPENAEMWGRWLFREIAPTRRLEVLHGFADASGHSVRHPAMSDWPQDMLGQFGFHADGGETRLELDFSPYQASAAEAQVFGANLESLNTGFSGTFDKLDAFLAKG</sequence>
<dbReference type="Proteomes" id="UP000606044">
    <property type="component" value="Unassembled WGS sequence"/>
</dbReference>
<evidence type="ECO:0000313" key="3">
    <source>
        <dbReference type="EMBL" id="GGF55090.1"/>
    </source>
</evidence>
<comment type="caution">
    <text evidence="3">The sequence shown here is derived from an EMBL/GenBank/DDBJ whole genome shotgun (WGS) entry which is preliminary data.</text>
</comment>
<protein>
    <submittedName>
        <fullName evidence="3">ATPase</fullName>
    </submittedName>
</protein>
<dbReference type="AlphaFoldDB" id="A0A917BQL2"/>
<dbReference type="Pfam" id="PF08327">
    <property type="entry name" value="AHSA1"/>
    <property type="match status" value="1"/>
</dbReference>
<dbReference type="InterPro" id="IPR013538">
    <property type="entry name" value="ASHA1/2-like_C"/>
</dbReference>
<reference evidence="3" key="1">
    <citation type="journal article" date="2014" name="Int. J. Syst. Evol. Microbiol.">
        <title>Complete genome sequence of Corynebacterium casei LMG S-19264T (=DSM 44701T), isolated from a smear-ripened cheese.</title>
        <authorList>
            <consortium name="US DOE Joint Genome Institute (JGI-PGF)"/>
            <person name="Walter F."/>
            <person name="Albersmeier A."/>
            <person name="Kalinowski J."/>
            <person name="Ruckert C."/>
        </authorList>
    </citation>
    <scope>NUCLEOTIDE SEQUENCE</scope>
    <source>
        <strain evidence="3">CCM 7897</strain>
    </source>
</reference>
<dbReference type="RefSeq" id="WP_188576506.1">
    <property type="nucleotide sequence ID" value="NZ_BMCT01000001.1"/>
</dbReference>
<dbReference type="InterPro" id="IPR023393">
    <property type="entry name" value="START-like_dom_sf"/>
</dbReference>
<accession>A0A917BQL2</accession>
<keyword evidence="4" id="KW-1185">Reference proteome</keyword>
<name>A0A917BQL2_9HYPH</name>
<organism evidence="3 4">
    <name type="scientific">Azorhizobium oxalatiphilum</name>
    <dbReference type="NCBI Taxonomy" id="980631"/>
    <lineage>
        <taxon>Bacteria</taxon>
        <taxon>Pseudomonadati</taxon>
        <taxon>Pseudomonadota</taxon>
        <taxon>Alphaproteobacteria</taxon>
        <taxon>Hyphomicrobiales</taxon>
        <taxon>Xanthobacteraceae</taxon>
        <taxon>Azorhizobium</taxon>
    </lineage>
</organism>
<reference evidence="3" key="2">
    <citation type="submission" date="2020-09" db="EMBL/GenBank/DDBJ databases">
        <authorList>
            <person name="Sun Q."/>
            <person name="Sedlacek I."/>
        </authorList>
    </citation>
    <scope>NUCLEOTIDE SEQUENCE</scope>
    <source>
        <strain evidence="3">CCM 7897</strain>
    </source>
</reference>
<comment type="similarity">
    <text evidence="1">Belongs to the AHA1 family.</text>
</comment>
<evidence type="ECO:0000259" key="2">
    <source>
        <dbReference type="Pfam" id="PF08327"/>
    </source>
</evidence>
<dbReference type="Gene3D" id="3.30.530.20">
    <property type="match status" value="1"/>
</dbReference>
<dbReference type="EMBL" id="BMCT01000001">
    <property type="protein sequence ID" value="GGF55090.1"/>
    <property type="molecule type" value="Genomic_DNA"/>
</dbReference>
<evidence type="ECO:0000313" key="4">
    <source>
        <dbReference type="Proteomes" id="UP000606044"/>
    </source>
</evidence>
<gene>
    <name evidence="3" type="ORF">GCM10007301_13330</name>
</gene>
<dbReference type="SUPFAM" id="SSF55961">
    <property type="entry name" value="Bet v1-like"/>
    <property type="match status" value="1"/>
</dbReference>
<dbReference type="CDD" id="cd07814">
    <property type="entry name" value="SRPBCC_CalC_Aha1-like"/>
    <property type="match status" value="1"/>
</dbReference>
<evidence type="ECO:0000256" key="1">
    <source>
        <dbReference type="ARBA" id="ARBA00006817"/>
    </source>
</evidence>